<dbReference type="InterPro" id="IPR043128">
    <property type="entry name" value="Rev_trsase/Diguanyl_cyclase"/>
</dbReference>
<evidence type="ECO:0000256" key="2">
    <source>
        <dbReference type="ARBA" id="ARBA00034247"/>
    </source>
</evidence>
<dbReference type="GO" id="GO:0005886">
    <property type="term" value="C:plasma membrane"/>
    <property type="evidence" value="ECO:0007669"/>
    <property type="project" value="TreeGrafter"/>
</dbReference>
<dbReference type="Proteomes" id="UP000219465">
    <property type="component" value="Unassembled WGS sequence"/>
</dbReference>
<dbReference type="InterPro" id="IPR029787">
    <property type="entry name" value="Nucleotide_cyclase"/>
</dbReference>
<dbReference type="EMBL" id="OCPC01000003">
    <property type="protein sequence ID" value="SOE17540.1"/>
    <property type="molecule type" value="Genomic_DNA"/>
</dbReference>
<dbReference type="SUPFAM" id="SSF55073">
    <property type="entry name" value="Nucleotide cyclase"/>
    <property type="match status" value="1"/>
</dbReference>
<dbReference type="EC" id="2.7.7.65" evidence="1"/>
<dbReference type="PANTHER" id="PTHR45138:SF9">
    <property type="entry name" value="DIGUANYLATE CYCLASE DGCM-RELATED"/>
    <property type="match status" value="1"/>
</dbReference>
<evidence type="ECO:0000256" key="1">
    <source>
        <dbReference type="ARBA" id="ARBA00012528"/>
    </source>
</evidence>
<dbReference type="GO" id="GO:1902201">
    <property type="term" value="P:negative regulation of bacterial-type flagellum-dependent cell motility"/>
    <property type="evidence" value="ECO:0007669"/>
    <property type="project" value="TreeGrafter"/>
</dbReference>
<dbReference type="InterPro" id="IPR000014">
    <property type="entry name" value="PAS"/>
</dbReference>
<name>A0A286IBR0_9HYPH</name>
<dbReference type="OrthoDB" id="9814202at2"/>
<dbReference type="PROSITE" id="PS50887">
    <property type="entry name" value="GGDEF"/>
    <property type="match status" value="1"/>
</dbReference>
<dbReference type="PANTHER" id="PTHR45138">
    <property type="entry name" value="REGULATORY COMPONENTS OF SENSORY TRANSDUCTION SYSTEM"/>
    <property type="match status" value="1"/>
</dbReference>
<dbReference type="CDD" id="cd01949">
    <property type="entry name" value="GGDEF"/>
    <property type="match status" value="1"/>
</dbReference>
<evidence type="ECO:0000259" key="4">
    <source>
        <dbReference type="PROSITE" id="PS50887"/>
    </source>
</evidence>
<dbReference type="GO" id="GO:0052621">
    <property type="term" value="F:diguanylate cyclase activity"/>
    <property type="evidence" value="ECO:0007669"/>
    <property type="project" value="UniProtKB-EC"/>
</dbReference>
<organism evidence="5 6">
    <name type="scientific">Hoeflea halophila</name>
    <dbReference type="NCBI Taxonomy" id="714899"/>
    <lineage>
        <taxon>Bacteria</taxon>
        <taxon>Pseudomonadati</taxon>
        <taxon>Pseudomonadota</taxon>
        <taxon>Alphaproteobacteria</taxon>
        <taxon>Hyphomicrobiales</taxon>
        <taxon>Rhizobiaceae</taxon>
        <taxon>Hoeflea</taxon>
    </lineage>
</organism>
<feature type="domain" description="PAS" evidence="3">
    <location>
        <begin position="31"/>
        <end position="100"/>
    </location>
</feature>
<dbReference type="Gene3D" id="3.30.70.270">
    <property type="match status" value="1"/>
</dbReference>
<reference evidence="6" key="1">
    <citation type="submission" date="2017-08" db="EMBL/GenBank/DDBJ databases">
        <authorList>
            <person name="Varghese N."/>
            <person name="Submissions S."/>
        </authorList>
    </citation>
    <scope>NUCLEOTIDE SEQUENCE [LARGE SCALE GENOMIC DNA]</scope>
    <source>
        <strain evidence="6">KCTC 23107</strain>
    </source>
</reference>
<keyword evidence="6" id="KW-1185">Reference proteome</keyword>
<dbReference type="AlphaFoldDB" id="A0A286IBR0"/>
<sequence>MGSAQAQNGEFYLDDDAIGAAEATQQALIDTQQRLGMMLDIMPMGLLIHTEQGILFGNQEACRMLGVRKEELVGQHVLDFVDPTEFDAVMNQLQRSFAEGAEVINKETLLSAGDGPPINIKLISARLPWAGTPVIQVLFQDVSDLKLKEQSLERLSTTDELTGAFNRRHVFAIAADCMENASVSDRDLSVLLLDVDHFKKINDSYGHGLGDQALIALARCGAEAVGPEKGVFARIGGEEFLVLLPGLNETAAAAVGEKLRKSIGRIEIPTNDGALRFSISVGVATRSPEDTEFGKIVARADEALYEAKNTGRNRVVVAH</sequence>
<dbReference type="SMART" id="SM00091">
    <property type="entry name" value="PAS"/>
    <property type="match status" value="1"/>
</dbReference>
<dbReference type="NCBIfam" id="TIGR00229">
    <property type="entry name" value="sensory_box"/>
    <property type="match status" value="1"/>
</dbReference>
<evidence type="ECO:0000313" key="5">
    <source>
        <dbReference type="EMBL" id="SOE17540.1"/>
    </source>
</evidence>
<dbReference type="InterPro" id="IPR035965">
    <property type="entry name" value="PAS-like_dom_sf"/>
</dbReference>
<accession>A0A286IBR0</accession>
<dbReference type="SMART" id="SM00267">
    <property type="entry name" value="GGDEF"/>
    <property type="match status" value="1"/>
</dbReference>
<dbReference type="Pfam" id="PF00990">
    <property type="entry name" value="GGDEF"/>
    <property type="match status" value="1"/>
</dbReference>
<dbReference type="FunFam" id="3.30.70.270:FF:000001">
    <property type="entry name" value="Diguanylate cyclase domain protein"/>
    <property type="match status" value="1"/>
</dbReference>
<feature type="domain" description="GGDEF" evidence="4">
    <location>
        <begin position="186"/>
        <end position="319"/>
    </location>
</feature>
<dbReference type="RefSeq" id="WP_097108026.1">
    <property type="nucleotide sequence ID" value="NZ_OCPC01000003.1"/>
</dbReference>
<proteinExistence type="predicted"/>
<dbReference type="NCBIfam" id="TIGR00254">
    <property type="entry name" value="GGDEF"/>
    <property type="match status" value="1"/>
</dbReference>
<dbReference type="Gene3D" id="3.30.450.20">
    <property type="entry name" value="PAS domain"/>
    <property type="match status" value="1"/>
</dbReference>
<dbReference type="InterPro" id="IPR000160">
    <property type="entry name" value="GGDEF_dom"/>
</dbReference>
<dbReference type="CDD" id="cd00130">
    <property type="entry name" value="PAS"/>
    <property type="match status" value="1"/>
</dbReference>
<evidence type="ECO:0000313" key="6">
    <source>
        <dbReference type="Proteomes" id="UP000219465"/>
    </source>
</evidence>
<dbReference type="SUPFAM" id="SSF55785">
    <property type="entry name" value="PYP-like sensor domain (PAS domain)"/>
    <property type="match status" value="1"/>
</dbReference>
<dbReference type="Pfam" id="PF13426">
    <property type="entry name" value="PAS_9"/>
    <property type="match status" value="1"/>
</dbReference>
<dbReference type="InterPro" id="IPR050469">
    <property type="entry name" value="Diguanylate_Cyclase"/>
</dbReference>
<evidence type="ECO:0000259" key="3">
    <source>
        <dbReference type="PROSITE" id="PS50112"/>
    </source>
</evidence>
<gene>
    <name evidence="5" type="ORF">SAMN05877838_2440</name>
</gene>
<dbReference type="GO" id="GO:0043709">
    <property type="term" value="P:cell adhesion involved in single-species biofilm formation"/>
    <property type="evidence" value="ECO:0007669"/>
    <property type="project" value="TreeGrafter"/>
</dbReference>
<dbReference type="PROSITE" id="PS50112">
    <property type="entry name" value="PAS"/>
    <property type="match status" value="1"/>
</dbReference>
<protein>
    <recommendedName>
        <fullName evidence="1">diguanylate cyclase</fullName>
        <ecNumber evidence="1">2.7.7.65</ecNumber>
    </recommendedName>
</protein>
<comment type="catalytic activity">
    <reaction evidence="2">
        <text>2 GTP = 3',3'-c-di-GMP + 2 diphosphate</text>
        <dbReference type="Rhea" id="RHEA:24898"/>
        <dbReference type="ChEBI" id="CHEBI:33019"/>
        <dbReference type="ChEBI" id="CHEBI:37565"/>
        <dbReference type="ChEBI" id="CHEBI:58805"/>
        <dbReference type="EC" id="2.7.7.65"/>
    </reaction>
</comment>